<dbReference type="Gene3D" id="1.10.10.60">
    <property type="entry name" value="Homeodomain-like"/>
    <property type="match status" value="2"/>
</dbReference>
<dbReference type="Pfam" id="PF12833">
    <property type="entry name" value="HTH_18"/>
    <property type="match status" value="1"/>
</dbReference>
<feature type="domain" description="HTH araC/xylS-type" evidence="7">
    <location>
        <begin position="165"/>
        <end position="263"/>
    </location>
</feature>
<dbReference type="Pfam" id="PF01229">
    <property type="entry name" value="Glyco_hydro_39"/>
    <property type="match status" value="1"/>
</dbReference>
<evidence type="ECO:0000313" key="8">
    <source>
        <dbReference type="EMBL" id="RRK30414.1"/>
    </source>
</evidence>
<evidence type="ECO:0000256" key="4">
    <source>
        <dbReference type="ARBA" id="ARBA00023125"/>
    </source>
</evidence>
<sequence>MENKRKLMQFFFIRQEESSVHYHQDLEIIYVMKGKMEIKIDESAYQLQKGDFILINANKRHSCVGTQGILAARFFIDFHVLAEHMGTLQLMFWCNTVADRNDAYEEVRKLLDRILSCYSDQEEKGALYLNALYYELLHHLVSCFMVKADQVWTNQEDSRNQIRIRQIQNYIQANYQTQISLNDLAQRLYLSNVYLSKYIKKHMGLTFLEYLNNVRLFHAVDELLYTNKSITRIAMDNGFPTSAAFIKSFRSIHREAPSQYRKRMQQNMPPVHQEYELEEKSLDLVHEYLRNRQMGQQETGSRQQICTADASHYEIQNADWIRAVNVGEAYSLLQSEVQDQLIQIQQETGMRYARIWNLLSQKQCADEKGGMNFRKLDLVLDFIIDHQMKPYIELGGGIEVKESEKDRAKKKEMWDYNLFCEMIRALYLHLINRYGLEEIEGWYFEFGKASGLGMTAEDVAYYQAFEAICRIFKEIAPEIRVGGAGFLLGYEKSFCREIFRIWKKRKFRPDFLSFRSCQDMSIAEDELIYGRRSIDSGYMKNQMQLIRDTMEEEGFQIPEIHIVQWNFTDSNQNVFNDSSAQGAYIVKTCISMLGNADFMGYWQGLDIGSDYAPTGAGAPGDTFLAGQESTQHGHSDITSVLNGECGLISRDGIRKPSFYAFQFMNKLQSHVVCRNENSVVTANGRGRFTVVCHNYKSFSSKYAFCKEEEIQIDEMDQFVEDMEPLRLKICLKNISNGTYQVKSHYVNHENGSVQNIWKMMGYEKVLAKDEIEYLKRRAIPSMEIRTVQVTDGTMELEHVMQPQEIRLLDIWYRY</sequence>
<keyword evidence="3" id="KW-0805">Transcription regulation</keyword>
<evidence type="ECO:0000256" key="5">
    <source>
        <dbReference type="ARBA" id="ARBA00023163"/>
    </source>
</evidence>
<evidence type="ECO:0000259" key="7">
    <source>
        <dbReference type="PROSITE" id="PS01124"/>
    </source>
</evidence>
<dbReference type="CDD" id="cd02209">
    <property type="entry name" value="cupin_XRE_C"/>
    <property type="match status" value="1"/>
</dbReference>
<dbReference type="SUPFAM" id="SSF46689">
    <property type="entry name" value="Homeodomain-like"/>
    <property type="match status" value="2"/>
</dbReference>
<dbReference type="SUPFAM" id="SSF51445">
    <property type="entry name" value="(Trans)glycosidases"/>
    <property type="match status" value="1"/>
</dbReference>
<reference evidence="8" key="1">
    <citation type="submission" date="2018-10" db="EMBL/GenBank/DDBJ databases">
        <title>Schaedlerella arabinophila gen. nov. sp. nov., isolated from the mouse intestinal tract and comparative analysis with the genome of the closely related altered Schaedler flora strain ASF502.</title>
        <authorList>
            <person name="Miyake S."/>
            <person name="Soh M."/>
            <person name="Seedorf H."/>
        </authorList>
    </citation>
    <scope>NUCLEOTIDE SEQUENCE [LARGE SCALE GENOMIC DNA]</scope>
    <source>
        <strain evidence="8">DSM 106076</strain>
    </source>
</reference>
<dbReference type="GO" id="GO:0004553">
    <property type="term" value="F:hydrolase activity, hydrolyzing O-glycosyl compounds"/>
    <property type="evidence" value="ECO:0007669"/>
    <property type="project" value="InterPro"/>
</dbReference>
<name>A0A3R8JKN7_9FIRM</name>
<dbReference type="InterPro" id="IPR000514">
    <property type="entry name" value="Glyco_hydro_39"/>
</dbReference>
<proteinExistence type="inferred from homology"/>
<keyword evidence="2" id="KW-0378">Hydrolase</keyword>
<comment type="caution">
    <text evidence="8">The sequence shown here is derived from an EMBL/GenBank/DDBJ whole genome shotgun (WGS) entry which is preliminary data.</text>
</comment>
<dbReference type="SUPFAM" id="SSF51011">
    <property type="entry name" value="Glycosyl hydrolase domain"/>
    <property type="match status" value="1"/>
</dbReference>
<dbReference type="Gene3D" id="2.60.120.10">
    <property type="entry name" value="Jelly Rolls"/>
    <property type="match status" value="1"/>
</dbReference>
<dbReference type="RefSeq" id="WP_125126247.1">
    <property type="nucleotide sequence ID" value="NZ_RHJS01000002.1"/>
</dbReference>
<dbReference type="PRINTS" id="PR00745">
    <property type="entry name" value="GLHYDRLASE39"/>
</dbReference>
<protein>
    <submittedName>
        <fullName evidence="8">Helix-turn-helix domain-containing protein</fullName>
    </submittedName>
</protein>
<keyword evidence="9" id="KW-1185">Reference proteome</keyword>
<dbReference type="GO" id="GO:0003700">
    <property type="term" value="F:DNA-binding transcription factor activity"/>
    <property type="evidence" value="ECO:0007669"/>
    <property type="project" value="InterPro"/>
</dbReference>
<dbReference type="PROSITE" id="PS01124">
    <property type="entry name" value="HTH_ARAC_FAMILY_2"/>
    <property type="match status" value="1"/>
</dbReference>
<dbReference type="SMART" id="SM00342">
    <property type="entry name" value="HTH_ARAC"/>
    <property type="match status" value="1"/>
</dbReference>
<dbReference type="GO" id="GO:0043565">
    <property type="term" value="F:sequence-specific DNA binding"/>
    <property type="evidence" value="ECO:0007669"/>
    <property type="project" value="InterPro"/>
</dbReference>
<dbReference type="InterPro" id="IPR017853">
    <property type="entry name" value="GH"/>
</dbReference>
<accession>A0A3R8JKN7</accession>
<keyword evidence="4" id="KW-0238">DNA-binding</keyword>
<evidence type="ECO:0000256" key="1">
    <source>
        <dbReference type="ARBA" id="ARBA00008875"/>
    </source>
</evidence>
<dbReference type="AlphaFoldDB" id="A0A3R8JKN7"/>
<keyword evidence="5" id="KW-0804">Transcription</keyword>
<dbReference type="Pfam" id="PF07883">
    <property type="entry name" value="Cupin_2"/>
    <property type="match status" value="1"/>
</dbReference>
<dbReference type="InterPro" id="IPR013096">
    <property type="entry name" value="Cupin_2"/>
</dbReference>
<evidence type="ECO:0000313" key="9">
    <source>
        <dbReference type="Proteomes" id="UP000274920"/>
    </source>
</evidence>
<gene>
    <name evidence="8" type="ORF">EBB54_02725</name>
</gene>
<dbReference type="PANTHER" id="PTHR43280:SF2">
    <property type="entry name" value="HTH-TYPE TRANSCRIPTIONAL REGULATOR EXSA"/>
    <property type="match status" value="1"/>
</dbReference>
<organism evidence="8 9">
    <name type="scientific">Schaedlerella arabinosiphila</name>
    <dbReference type="NCBI Taxonomy" id="2044587"/>
    <lineage>
        <taxon>Bacteria</taxon>
        <taxon>Bacillati</taxon>
        <taxon>Bacillota</taxon>
        <taxon>Clostridia</taxon>
        <taxon>Lachnospirales</taxon>
        <taxon>Lachnospiraceae</taxon>
        <taxon>Schaedlerella</taxon>
    </lineage>
</organism>
<dbReference type="InterPro" id="IPR014710">
    <property type="entry name" value="RmlC-like_jellyroll"/>
</dbReference>
<dbReference type="SUPFAM" id="SSF51215">
    <property type="entry name" value="Regulatory protein AraC"/>
    <property type="match status" value="1"/>
</dbReference>
<dbReference type="InterPro" id="IPR009057">
    <property type="entry name" value="Homeodomain-like_sf"/>
</dbReference>
<evidence type="ECO:0000256" key="6">
    <source>
        <dbReference type="ARBA" id="ARBA00023295"/>
    </source>
</evidence>
<evidence type="ECO:0000256" key="3">
    <source>
        <dbReference type="ARBA" id="ARBA00023015"/>
    </source>
</evidence>
<dbReference type="InterPro" id="IPR018062">
    <property type="entry name" value="HTH_AraC-typ_CS"/>
</dbReference>
<keyword evidence="6" id="KW-0326">Glycosidase</keyword>
<dbReference type="Gene3D" id="3.20.20.80">
    <property type="entry name" value="Glycosidases"/>
    <property type="match status" value="1"/>
</dbReference>
<dbReference type="InterPro" id="IPR049166">
    <property type="entry name" value="GH39_cat"/>
</dbReference>
<dbReference type="InterPro" id="IPR018060">
    <property type="entry name" value="HTH_AraC"/>
</dbReference>
<dbReference type="InterPro" id="IPR037923">
    <property type="entry name" value="HTH-like"/>
</dbReference>
<evidence type="ECO:0000256" key="2">
    <source>
        <dbReference type="ARBA" id="ARBA00022801"/>
    </source>
</evidence>
<comment type="similarity">
    <text evidence="1">Belongs to the glycosyl hydrolase 39 family.</text>
</comment>
<dbReference type="Proteomes" id="UP000274920">
    <property type="component" value="Unassembled WGS sequence"/>
</dbReference>
<dbReference type="Gene3D" id="2.60.40.1500">
    <property type="entry name" value="Glycosyl hydrolase domain, family 39"/>
    <property type="match status" value="1"/>
</dbReference>
<dbReference type="PROSITE" id="PS00041">
    <property type="entry name" value="HTH_ARAC_FAMILY_1"/>
    <property type="match status" value="1"/>
</dbReference>
<dbReference type="EMBL" id="RHJS01000002">
    <property type="protein sequence ID" value="RRK30414.1"/>
    <property type="molecule type" value="Genomic_DNA"/>
</dbReference>
<dbReference type="PANTHER" id="PTHR43280">
    <property type="entry name" value="ARAC-FAMILY TRANSCRIPTIONAL REGULATOR"/>
    <property type="match status" value="1"/>
</dbReference>
<dbReference type="GO" id="GO:0005975">
    <property type="term" value="P:carbohydrate metabolic process"/>
    <property type="evidence" value="ECO:0007669"/>
    <property type="project" value="InterPro"/>
</dbReference>